<reference evidence="9" key="1">
    <citation type="submission" date="2009-02" db="EMBL/GenBank/DDBJ databases">
        <title>The Genome Sequence of Ajellomyces capsulatus strain G186AR.</title>
        <authorList>
            <consortium name="The Broad Institute Genome Sequencing Platform"/>
            <person name="Champion M."/>
            <person name="Cuomo C."/>
            <person name="Ma L.-J."/>
            <person name="Henn M.R."/>
            <person name="Sil A."/>
            <person name="Goldman B."/>
            <person name="Young S.K."/>
            <person name="Kodira C.D."/>
            <person name="Zeng Q."/>
            <person name="Koehrsen M."/>
            <person name="Alvarado L."/>
            <person name="Berlin A."/>
            <person name="Borenstein D."/>
            <person name="Chen Z."/>
            <person name="Engels R."/>
            <person name="Freedman E."/>
            <person name="Gellesch M."/>
            <person name="Goldberg J."/>
            <person name="Griggs A."/>
            <person name="Gujja S."/>
            <person name="Heiman D."/>
            <person name="Hepburn T."/>
            <person name="Howarth C."/>
            <person name="Jen D."/>
            <person name="Larson L."/>
            <person name="Lewis B."/>
            <person name="Mehta T."/>
            <person name="Park D."/>
            <person name="Pearson M."/>
            <person name="Roberts A."/>
            <person name="Saif S."/>
            <person name="Shea T."/>
            <person name="Shenoy N."/>
            <person name="Sisk P."/>
            <person name="Stolte C."/>
            <person name="Sykes S."/>
            <person name="Walk T."/>
            <person name="White J."/>
            <person name="Yandava C."/>
            <person name="Klein B."/>
            <person name="McEwen J.G."/>
            <person name="Puccia R."/>
            <person name="Goldman G.H."/>
            <person name="Felipe M.S."/>
            <person name="Nino-Vega G."/>
            <person name="San-Blas G."/>
            <person name="Taylor J."/>
            <person name="Mendoza L."/>
            <person name="Galagan J."/>
            <person name="Nusbaum C."/>
            <person name="Birren B."/>
        </authorList>
    </citation>
    <scope>NUCLEOTIDE SEQUENCE</scope>
    <source>
        <strain evidence="9">G186AR</strain>
    </source>
</reference>
<evidence type="ECO:0000256" key="8">
    <source>
        <dbReference type="SAM" id="Phobius"/>
    </source>
</evidence>
<comment type="similarity">
    <text evidence="2">Belongs to the INSIG family.</text>
</comment>
<dbReference type="Proteomes" id="UP000001631">
    <property type="component" value="Unassembled WGS sequence"/>
</dbReference>
<dbReference type="RefSeq" id="XP_045291127.1">
    <property type="nucleotide sequence ID" value="XM_045427152.1"/>
</dbReference>
<keyword evidence="6 8" id="KW-0472">Membrane</keyword>
<evidence type="ECO:0000256" key="1">
    <source>
        <dbReference type="ARBA" id="ARBA00004477"/>
    </source>
</evidence>
<evidence type="ECO:0000256" key="7">
    <source>
        <dbReference type="SAM" id="MobiDB-lite"/>
    </source>
</evidence>
<feature type="transmembrane region" description="Helical" evidence="8">
    <location>
        <begin position="168"/>
        <end position="193"/>
    </location>
</feature>
<feature type="compositionally biased region" description="Low complexity" evidence="7">
    <location>
        <begin position="20"/>
        <end position="62"/>
    </location>
</feature>
<keyword evidence="10" id="KW-1185">Reference proteome</keyword>
<evidence type="ECO:0000313" key="10">
    <source>
        <dbReference type="Proteomes" id="UP000001631"/>
    </source>
</evidence>
<evidence type="ECO:0000256" key="6">
    <source>
        <dbReference type="ARBA" id="ARBA00023136"/>
    </source>
</evidence>
<dbReference type="InterPro" id="IPR025929">
    <property type="entry name" value="INSIG_fam"/>
</dbReference>
<feature type="transmembrane region" description="Helical" evidence="8">
    <location>
        <begin position="410"/>
        <end position="430"/>
    </location>
</feature>
<feature type="transmembrane region" description="Helical" evidence="8">
    <location>
        <begin position="335"/>
        <end position="353"/>
    </location>
</feature>
<evidence type="ECO:0000256" key="5">
    <source>
        <dbReference type="ARBA" id="ARBA00022989"/>
    </source>
</evidence>
<proteinExistence type="inferred from homology"/>
<dbReference type="HOGENOM" id="CLU_039316_1_0_1"/>
<dbReference type="GO" id="GO:0016126">
    <property type="term" value="P:sterol biosynthetic process"/>
    <property type="evidence" value="ECO:0007669"/>
    <property type="project" value="TreeGrafter"/>
</dbReference>
<name>C0NAF6_AJECG</name>
<dbReference type="PANTHER" id="PTHR15301:SF3">
    <property type="entry name" value="PROTEIN NSG1-RELATED"/>
    <property type="match status" value="1"/>
</dbReference>
<protein>
    <submittedName>
        <fullName evidence="9">INSIG domain-containing protein</fullName>
    </submittedName>
</protein>
<sequence length="440" mass="47145">MDHEPPILRPRARKPFELASSSTETSESPTPILESSSSTTATMANNTNQDSLDPSAASSSKDSLAASRTRSILNLTSSTLLGIYSPSTLDSPRYELSAWDAAVASGTQTPTTSYSPYPQRFSQATTTTTARARTPTASITKTINPSSTSSRRTRFMRTPRRRRTLRTFYLPLLLRSALLFVFGVVYGTIITHLHDNPRVTPIKIENIDVIKRGSWVYMVFWGVAGVALGGLLPWFDVVWEEFVEGESEGEGVVVGGEETEGSSGNVEVSNRDLNGSGDGSGVVRANGNGKVPVQVDREQLKDSGSIAADWNQVVRSIGAFVGIAFAIRKLPWQSTLQVSLTLALVNPFLWYLIDRSKPGFMLSTAVGLLGMVTLLGINPDVVPGPTVNAAESAVAGNGSGILSFASQESIAVGTWIASVLFCSCVCFGNIGRRLAVGWES</sequence>
<comment type="subcellular location">
    <subcellularLocation>
        <location evidence="1">Endoplasmic reticulum membrane</location>
        <topology evidence="1">Multi-pass membrane protein</topology>
    </subcellularLocation>
</comment>
<evidence type="ECO:0000256" key="4">
    <source>
        <dbReference type="ARBA" id="ARBA00022824"/>
    </source>
</evidence>
<accession>C0NAF6</accession>
<feature type="region of interest" description="Disordered" evidence="7">
    <location>
        <begin position="108"/>
        <end position="134"/>
    </location>
</feature>
<feature type="region of interest" description="Disordered" evidence="7">
    <location>
        <begin position="1"/>
        <end position="62"/>
    </location>
</feature>
<keyword evidence="5 8" id="KW-1133">Transmembrane helix</keyword>
<dbReference type="AlphaFoldDB" id="C0NAF6"/>
<dbReference type="InParanoid" id="C0NAF6"/>
<evidence type="ECO:0000256" key="3">
    <source>
        <dbReference type="ARBA" id="ARBA00022692"/>
    </source>
</evidence>
<dbReference type="GO" id="GO:0005789">
    <property type="term" value="C:endoplasmic reticulum membrane"/>
    <property type="evidence" value="ECO:0007669"/>
    <property type="project" value="UniProtKB-SubCell"/>
</dbReference>
<dbReference type="Pfam" id="PF07281">
    <property type="entry name" value="INSIG"/>
    <property type="match status" value="1"/>
</dbReference>
<feature type="transmembrane region" description="Helical" evidence="8">
    <location>
        <begin position="214"/>
        <end position="235"/>
    </location>
</feature>
<dbReference type="EMBL" id="GG663363">
    <property type="protein sequence ID" value="EEH10647.1"/>
    <property type="molecule type" value="Genomic_DNA"/>
</dbReference>
<feature type="transmembrane region" description="Helical" evidence="8">
    <location>
        <begin position="360"/>
        <end position="377"/>
    </location>
</feature>
<dbReference type="PANTHER" id="PTHR15301">
    <property type="entry name" value="INSULIN-INDUCED GENE 1"/>
    <property type="match status" value="1"/>
</dbReference>
<organism evidence="9 10">
    <name type="scientific">Ajellomyces capsulatus (strain G186AR / H82 / ATCC MYA-2454 / RMSCC 2432)</name>
    <name type="common">Darling's disease fungus</name>
    <name type="synonym">Histoplasma capsulatum</name>
    <dbReference type="NCBI Taxonomy" id="447093"/>
    <lineage>
        <taxon>Eukaryota</taxon>
        <taxon>Fungi</taxon>
        <taxon>Dikarya</taxon>
        <taxon>Ascomycota</taxon>
        <taxon>Pezizomycotina</taxon>
        <taxon>Eurotiomycetes</taxon>
        <taxon>Eurotiomycetidae</taxon>
        <taxon>Onygenales</taxon>
        <taxon>Ajellomycetaceae</taxon>
        <taxon>Histoplasma</taxon>
    </lineage>
</organism>
<keyword evidence="3 8" id="KW-0812">Transmembrane</keyword>
<gene>
    <name evidence="9" type="ORF">HCBG_00102</name>
</gene>
<evidence type="ECO:0000256" key="2">
    <source>
        <dbReference type="ARBA" id="ARBA00007475"/>
    </source>
</evidence>
<evidence type="ECO:0000313" key="9">
    <source>
        <dbReference type="EMBL" id="EEH10647.1"/>
    </source>
</evidence>
<dbReference type="GeneID" id="69033119"/>
<dbReference type="STRING" id="447093.C0NAF6"/>
<keyword evidence="4" id="KW-0256">Endoplasmic reticulum</keyword>